<reference evidence="2 3" key="1">
    <citation type="submission" date="2009-02" db="EMBL/GenBank/DDBJ databases">
        <title>Draft genome sequence of Bifidobacterium pseudocatenulatum (DSM 20438).</title>
        <authorList>
            <person name="Sudarsanam P."/>
            <person name="Ley R."/>
            <person name="Guruge J."/>
            <person name="Turnbaugh P.J."/>
            <person name="Mahowald M."/>
            <person name="Liep D."/>
            <person name="Gordon J."/>
        </authorList>
    </citation>
    <scope>NUCLEOTIDE SEQUENCE [LARGE SCALE GENOMIC DNA]</scope>
    <source>
        <strain evidence="2 3">DSM 20438</strain>
    </source>
</reference>
<reference evidence="2 3" key="2">
    <citation type="submission" date="2009-02" db="EMBL/GenBank/DDBJ databases">
        <authorList>
            <person name="Fulton L."/>
            <person name="Clifton S."/>
            <person name="Fulton B."/>
            <person name="Xu J."/>
            <person name="Minx P."/>
            <person name="Pepin K.H."/>
            <person name="Johnson M."/>
            <person name="Bhonagiri V."/>
            <person name="Nash W.E."/>
            <person name="Mardis E.R."/>
            <person name="Wilson R.K."/>
        </authorList>
    </citation>
    <scope>NUCLEOTIDE SEQUENCE [LARGE SCALE GENOMIC DNA]</scope>
    <source>
        <strain evidence="2 3">DSM 20438</strain>
    </source>
</reference>
<feature type="compositionally biased region" description="Basic and acidic residues" evidence="1">
    <location>
        <begin position="49"/>
        <end position="59"/>
    </location>
</feature>
<dbReference type="AlphaFoldDB" id="C0BV81"/>
<sequence>MMFLPYDRRTRSTGFPGSAVHRDFHCHFSRAARRQHSRVAAKRQTTNRHTSEANEKRPDGPPSERFPYRRNTSRLRIRKIIRFFSRIIGNPHRYNP</sequence>
<dbReference type="EMBL" id="ABXX02000006">
    <property type="protein sequence ID" value="EEG70054.1"/>
    <property type="molecule type" value="Genomic_DNA"/>
</dbReference>
<comment type="caution">
    <text evidence="2">The sequence shown here is derived from an EMBL/GenBank/DDBJ whole genome shotgun (WGS) entry which is preliminary data.</text>
</comment>
<name>C0BV81_BIFPS</name>
<evidence type="ECO:0000313" key="2">
    <source>
        <dbReference type="EMBL" id="EEG70054.1"/>
    </source>
</evidence>
<organism evidence="2 3">
    <name type="scientific">Bifidobacterium pseudocatenulatum DSM 20438 = JCM 1200 = LMG 10505</name>
    <dbReference type="NCBI Taxonomy" id="547043"/>
    <lineage>
        <taxon>Bacteria</taxon>
        <taxon>Bacillati</taxon>
        <taxon>Actinomycetota</taxon>
        <taxon>Actinomycetes</taxon>
        <taxon>Bifidobacteriales</taxon>
        <taxon>Bifidobacteriaceae</taxon>
        <taxon>Bifidobacterium</taxon>
    </lineage>
</organism>
<feature type="compositionally biased region" description="Basic residues" evidence="1">
    <location>
        <begin position="31"/>
        <end position="41"/>
    </location>
</feature>
<accession>C0BV81</accession>
<dbReference type="Proteomes" id="UP000003875">
    <property type="component" value="Unassembled WGS sequence"/>
</dbReference>
<proteinExistence type="predicted"/>
<evidence type="ECO:0000313" key="3">
    <source>
        <dbReference type="Proteomes" id="UP000003875"/>
    </source>
</evidence>
<evidence type="ECO:0000256" key="1">
    <source>
        <dbReference type="SAM" id="MobiDB-lite"/>
    </source>
</evidence>
<feature type="region of interest" description="Disordered" evidence="1">
    <location>
        <begin position="31"/>
        <end position="71"/>
    </location>
</feature>
<protein>
    <submittedName>
        <fullName evidence="2">Uncharacterized protein</fullName>
    </submittedName>
</protein>
<gene>
    <name evidence="2" type="ORF">BIFPSEUDO_04324</name>
</gene>